<feature type="non-terminal residue" evidence="2">
    <location>
        <position position="1"/>
    </location>
</feature>
<name>A0ABQ9QHD6_9PEZI</name>
<dbReference type="RefSeq" id="XP_060372544.1">
    <property type="nucleotide sequence ID" value="XM_060532879.1"/>
</dbReference>
<dbReference type="Proteomes" id="UP001227543">
    <property type="component" value="Unassembled WGS sequence"/>
</dbReference>
<keyword evidence="1" id="KW-1133">Transmembrane helix</keyword>
<gene>
    <name evidence="2" type="ORF">CTAM01_16887</name>
</gene>
<feature type="transmembrane region" description="Helical" evidence="1">
    <location>
        <begin position="54"/>
        <end position="74"/>
    </location>
</feature>
<evidence type="ECO:0008006" key="4">
    <source>
        <dbReference type="Google" id="ProtNLM"/>
    </source>
</evidence>
<evidence type="ECO:0000313" key="2">
    <source>
        <dbReference type="EMBL" id="KAK1470240.1"/>
    </source>
</evidence>
<organism evidence="2 3">
    <name type="scientific">Colletotrichum tamarilloi</name>
    <dbReference type="NCBI Taxonomy" id="1209934"/>
    <lineage>
        <taxon>Eukaryota</taxon>
        <taxon>Fungi</taxon>
        <taxon>Dikarya</taxon>
        <taxon>Ascomycota</taxon>
        <taxon>Pezizomycotina</taxon>
        <taxon>Sordariomycetes</taxon>
        <taxon>Hypocreomycetidae</taxon>
        <taxon>Glomerellales</taxon>
        <taxon>Glomerellaceae</taxon>
        <taxon>Colletotrichum</taxon>
        <taxon>Colletotrichum acutatum species complex</taxon>
    </lineage>
</organism>
<evidence type="ECO:0000313" key="3">
    <source>
        <dbReference type="Proteomes" id="UP001227543"/>
    </source>
</evidence>
<keyword evidence="1" id="KW-0472">Membrane</keyword>
<evidence type="ECO:0000256" key="1">
    <source>
        <dbReference type="SAM" id="Phobius"/>
    </source>
</evidence>
<reference evidence="2 3" key="1">
    <citation type="submission" date="2016-10" db="EMBL/GenBank/DDBJ databases">
        <title>The genome sequence of Colletotrichum fioriniae PJ7.</title>
        <authorList>
            <person name="Baroncelli R."/>
        </authorList>
    </citation>
    <scope>NUCLEOTIDE SEQUENCE [LARGE SCALE GENOMIC DNA]</scope>
    <source>
        <strain evidence="2 3">Tom-12</strain>
    </source>
</reference>
<proteinExistence type="predicted"/>
<keyword evidence="3" id="KW-1185">Reference proteome</keyword>
<comment type="caution">
    <text evidence="2">The sequence shown here is derived from an EMBL/GenBank/DDBJ whole genome shotgun (WGS) entry which is preliminary data.</text>
</comment>
<accession>A0ABQ9QHD6</accession>
<protein>
    <recommendedName>
        <fullName evidence="4">Transposase</fullName>
    </recommendedName>
</protein>
<dbReference type="GeneID" id="85417117"/>
<keyword evidence="1" id="KW-0812">Transmembrane</keyword>
<sequence length="75" mass="8510">PNFIATFKELLVFKAYREFILIKVGYSLDARNLEMTITIKVNGFFTLNMLNISIAKAILLSSLLISIARVIIIFT</sequence>
<dbReference type="EMBL" id="MLFU01000276">
    <property type="protein sequence ID" value="KAK1470240.1"/>
    <property type="molecule type" value="Genomic_DNA"/>
</dbReference>